<evidence type="ECO:0000256" key="3">
    <source>
        <dbReference type="ARBA" id="ARBA00017306"/>
    </source>
</evidence>
<keyword evidence="5" id="KW-0804">Transcription</keyword>
<keyword evidence="12" id="KW-1185">Reference proteome</keyword>
<feature type="compositionally biased region" description="Basic and acidic residues" evidence="9">
    <location>
        <begin position="501"/>
        <end position="516"/>
    </location>
</feature>
<feature type="compositionally biased region" description="Pro residues" evidence="9">
    <location>
        <begin position="165"/>
        <end position="191"/>
    </location>
</feature>
<evidence type="ECO:0000256" key="4">
    <source>
        <dbReference type="ARBA" id="ARBA00023015"/>
    </source>
</evidence>
<organism evidence="11 12">
    <name type="scientific">Colletotrichum trifolii</name>
    <dbReference type="NCBI Taxonomy" id="5466"/>
    <lineage>
        <taxon>Eukaryota</taxon>
        <taxon>Fungi</taxon>
        <taxon>Dikarya</taxon>
        <taxon>Ascomycota</taxon>
        <taxon>Pezizomycotina</taxon>
        <taxon>Sordariomycetes</taxon>
        <taxon>Hypocreomycetidae</taxon>
        <taxon>Glomerellales</taxon>
        <taxon>Glomerellaceae</taxon>
        <taxon>Colletotrichum</taxon>
        <taxon>Colletotrichum orbiculare species complex</taxon>
    </lineage>
</organism>
<dbReference type="Pfam" id="PF05236">
    <property type="entry name" value="TAF4"/>
    <property type="match status" value="1"/>
</dbReference>
<evidence type="ECO:0000313" key="11">
    <source>
        <dbReference type="EMBL" id="TDZ67912.1"/>
    </source>
</evidence>
<feature type="compositionally biased region" description="Polar residues" evidence="9">
    <location>
        <begin position="193"/>
        <end position="205"/>
    </location>
</feature>
<evidence type="ECO:0000256" key="7">
    <source>
        <dbReference type="ARBA" id="ARBA00025346"/>
    </source>
</evidence>
<evidence type="ECO:0000256" key="5">
    <source>
        <dbReference type="ARBA" id="ARBA00023163"/>
    </source>
</evidence>
<dbReference type="EMBL" id="RYZW01000014">
    <property type="protein sequence ID" value="TDZ67912.1"/>
    <property type="molecule type" value="Genomic_DNA"/>
</dbReference>
<evidence type="ECO:0000256" key="8">
    <source>
        <dbReference type="ARBA" id="ARBA00031747"/>
    </source>
</evidence>
<comment type="caution">
    <text evidence="11">The sequence shown here is derived from an EMBL/GenBank/DDBJ whole genome shotgun (WGS) entry which is preliminary data.</text>
</comment>
<comment type="similarity">
    <text evidence="2">Belongs to the TAF4 family.</text>
</comment>
<evidence type="ECO:0000256" key="9">
    <source>
        <dbReference type="SAM" id="MobiDB-lite"/>
    </source>
</evidence>
<evidence type="ECO:0000259" key="10">
    <source>
        <dbReference type="Pfam" id="PF05236"/>
    </source>
</evidence>
<dbReference type="InterPro" id="IPR007900">
    <property type="entry name" value="TAF4_C"/>
</dbReference>
<dbReference type="AlphaFoldDB" id="A0A4R8RLK4"/>
<evidence type="ECO:0000256" key="1">
    <source>
        <dbReference type="ARBA" id="ARBA00004123"/>
    </source>
</evidence>
<dbReference type="GO" id="GO:0005669">
    <property type="term" value="C:transcription factor TFIID complex"/>
    <property type="evidence" value="ECO:0007669"/>
    <property type="project" value="InterPro"/>
</dbReference>
<dbReference type="GO" id="GO:0006352">
    <property type="term" value="P:DNA-templated transcription initiation"/>
    <property type="evidence" value="ECO:0007669"/>
    <property type="project" value="InterPro"/>
</dbReference>
<dbReference type="Proteomes" id="UP000295703">
    <property type="component" value="Unassembled WGS sequence"/>
</dbReference>
<dbReference type="STRING" id="5466.A0A4R8RLK4"/>
<feature type="compositionally biased region" description="Polar residues" evidence="9">
    <location>
        <begin position="574"/>
        <end position="584"/>
    </location>
</feature>
<evidence type="ECO:0000256" key="2">
    <source>
        <dbReference type="ARBA" id="ARBA00006178"/>
    </source>
</evidence>
<proteinExistence type="inferred from homology"/>
<comment type="subcellular location">
    <subcellularLocation>
        <location evidence="1">Nucleus</location>
    </subcellularLocation>
</comment>
<sequence length="694" mass="74544">MAQPQPQVPPRQFSSPQPASSPVPTPQNYQQLPPNKRPRLSPGATPQPESPYSTSPYAASPGAPVTPSTAATSAGSPVYPSMQQQQAQQQQAQQQQAQQQQAQQQQAQQQAQHQVQQQAQQQAQHQTQQQQAQHQQHQPLQQQQQQQAATSYATPYANGVSTPGTPLPLPESRPPPTPQVSTPQPPAPPLPYNNATFALGNNSAPGTPVMQQPAPTPGAMGPPSRPPDRPQKEYEYDVTDSLAGTGIDLRAEEQYLSELYVPDGQRTGFAPYPPGNKGTFYGAGPANQPAQPAGTDNQNALVAQEAEKAWAEGAKRLAQSRTVELNDAFLQIPIVYRQAEQFAKEHGLSLNLDMKNSAQPMGRMRLPEEFPRPSITVSVKTAPDSTTVNTTGTWIPQDSYLVDQLALLSLATKQRLRTLVEDANRIGKIRQASSHGEVTEEWQMAAAPLKSAETQEEGDAQQTGTEASSSLRAQKRSLDDASSSQPSKVQKIAATNTVSHTVREVGKAERDWEERRLRRRNARKDGTAEPATTASRAGSVAPGTPGGSAPDSEKTISKKEQKKLDAVKKAEASSHASQNMTSSMFVGMPKTGSLFGKKKGGKSYSWMTGGASGAGTPRLGTPGKPGGATSSGPPAPANLALTVEGRARLGNWREDKEKGKNIQLRDWISVLEGDEVELRGLQSAYDKLDSSEPK</sequence>
<protein>
    <recommendedName>
        <fullName evidence="3">Transcription initiation factor TFIID subunit 4</fullName>
    </recommendedName>
    <alternativeName>
        <fullName evidence="8">TBP-associated factor 4</fullName>
    </alternativeName>
</protein>
<evidence type="ECO:0000313" key="12">
    <source>
        <dbReference type="Proteomes" id="UP000295703"/>
    </source>
</evidence>
<comment type="function">
    <text evidence="7">Functions as a component of the DNA-binding general transcription factor complex TFIID. Binding of TFIID to a promoter (with or without TATA element) is the initial step in pre-initiation complex (PIC) formation. TFIID plays a key role in the regulation of gene expression by RNA polymerase II through different activities such as transcription activator interaction, core promoter recognition and selectivity, TFIIA and TFIIB interaction, chromatin modification (histone acetylation by TAF1), facilitation of DNA opening and initiation of transcription.</text>
</comment>
<feature type="compositionally biased region" description="Polar residues" evidence="9">
    <location>
        <begin position="480"/>
        <end position="500"/>
    </location>
</feature>
<keyword evidence="6" id="KW-0539">Nucleus</keyword>
<feature type="region of interest" description="Disordered" evidence="9">
    <location>
        <begin position="1"/>
        <end position="233"/>
    </location>
</feature>
<feature type="compositionally biased region" description="Basic and acidic residues" evidence="9">
    <location>
        <begin position="551"/>
        <end position="572"/>
    </location>
</feature>
<feature type="region of interest" description="Disordered" evidence="9">
    <location>
        <begin position="448"/>
        <end position="638"/>
    </location>
</feature>
<gene>
    <name evidence="11" type="ORF">CTRI78_v002492</name>
</gene>
<feature type="compositionally biased region" description="Polar residues" evidence="9">
    <location>
        <begin position="460"/>
        <end position="472"/>
    </location>
</feature>
<feature type="compositionally biased region" description="Low complexity" evidence="9">
    <location>
        <begin position="50"/>
        <end position="149"/>
    </location>
</feature>
<reference evidence="11 12" key="1">
    <citation type="submission" date="2018-12" db="EMBL/GenBank/DDBJ databases">
        <title>Genome sequence and assembly of Colletotrichum trifolii.</title>
        <authorList>
            <person name="Gan P."/>
            <person name="Shirasu K."/>
        </authorList>
    </citation>
    <scope>NUCLEOTIDE SEQUENCE [LARGE SCALE GENOMIC DNA]</scope>
    <source>
        <strain evidence="11 12">543-2</strain>
    </source>
</reference>
<evidence type="ECO:0000256" key="6">
    <source>
        <dbReference type="ARBA" id="ARBA00023242"/>
    </source>
</evidence>
<name>A0A4R8RLK4_COLTR</name>
<feature type="domain" description="Transcription initiation factor TFIID component TAF4 C-terminal" evidence="10">
    <location>
        <begin position="403"/>
        <end position="675"/>
    </location>
</feature>
<accession>A0A4R8RLK4</accession>
<keyword evidence="4" id="KW-0805">Transcription regulation</keyword>